<dbReference type="Proteomes" id="UP000562352">
    <property type="component" value="Unassembled WGS sequence"/>
</dbReference>
<dbReference type="RefSeq" id="WP_184948451.1">
    <property type="nucleotide sequence ID" value="NZ_BAAAWZ010000005.1"/>
</dbReference>
<name>A0A841DE45_PLAVE</name>
<dbReference type="EMBL" id="JACHJJ010000038">
    <property type="protein sequence ID" value="MBB5967739.1"/>
    <property type="molecule type" value="Genomic_DNA"/>
</dbReference>
<dbReference type="Pfam" id="PF06718">
    <property type="entry name" value="DUF1203"/>
    <property type="match status" value="1"/>
</dbReference>
<gene>
    <name evidence="1" type="ORF">FHS22_007052</name>
</gene>
<proteinExistence type="predicted"/>
<reference evidence="1 2" key="1">
    <citation type="submission" date="2020-08" db="EMBL/GenBank/DDBJ databases">
        <title>Genomic Encyclopedia of Type Strains, Phase III (KMG-III): the genomes of soil and plant-associated and newly described type strains.</title>
        <authorList>
            <person name="Whitman W."/>
        </authorList>
    </citation>
    <scope>NUCLEOTIDE SEQUENCE [LARGE SCALE GENOMIC DNA]</scope>
    <source>
        <strain evidence="1 2">CECT 3303</strain>
    </source>
</reference>
<dbReference type="InterPro" id="IPR009593">
    <property type="entry name" value="DUF1203"/>
</dbReference>
<evidence type="ECO:0000313" key="1">
    <source>
        <dbReference type="EMBL" id="MBB5967739.1"/>
    </source>
</evidence>
<accession>A0A841DE45</accession>
<evidence type="ECO:0008006" key="3">
    <source>
        <dbReference type="Google" id="ProtNLM"/>
    </source>
</evidence>
<comment type="caution">
    <text evidence="1">The sequence shown here is derived from an EMBL/GenBank/DDBJ whole genome shotgun (WGS) entry which is preliminary data.</text>
</comment>
<dbReference type="PIRSF" id="PIRSF034110">
    <property type="entry name" value="DUF1203"/>
    <property type="match status" value="1"/>
</dbReference>
<organism evidence="1 2">
    <name type="scientific">Planomonospora venezuelensis</name>
    <dbReference type="NCBI Taxonomy" id="1999"/>
    <lineage>
        <taxon>Bacteria</taxon>
        <taxon>Bacillati</taxon>
        <taxon>Actinomycetota</taxon>
        <taxon>Actinomycetes</taxon>
        <taxon>Streptosporangiales</taxon>
        <taxon>Streptosporangiaceae</taxon>
        <taxon>Planomonospora</taxon>
    </lineage>
</organism>
<sequence length="159" mass="16855">MGYQIRAIGPETVRSLLETDDAGRPPRLSVDEAGGSPLRCCLSRARPGERIALVSYAPLRRWAAETGADPGPYDELGPIFLHAGGCPGPGSGPGWPQAHRGPRVLRAYAAAGHILEGRHLAAGADAETALKELLDDPEVAVVHVRAVAFGCFQFEVRRA</sequence>
<dbReference type="AlphaFoldDB" id="A0A841DE45"/>
<evidence type="ECO:0000313" key="2">
    <source>
        <dbReference type="Proteomes" id="UP000562352"/>
    </source>
</evidence>
<keyword evidence="2" id="KW-1185">Reference proteome</keyword>
<protein>
    <recommendedName>
        <fullName evidence="3">DUF1203 domain-containing protein</fullName>
    </recommendedName>
</protein>